<organism evidence="2 3">
    <name type="scientific">Ophiocordyceps australis</name>
    <dbReference type="NCBI Taxonomy" id="1399860"/>
    <lineage>
        <taxon>Eukaryota</taxon>
        <taxon>Fungi</taxon>
        <taxon>Dikarya</taxon>
        <taxon>Ascomycota</taxon>
        <taxon>Pezizomycotina</taxon>
        <taxon>Sordariomycetes</taxon>
        <taxon>Hypocreomycetidae</taxon>
        <taxon>Hypocreales</taxon>
        <taxon>Ophiocordycipitaceae</taxon>
        <taxon>Ophiocordyceps</taxon>
    </lineage>
</organism>
<comment type="caution">
    <text evidence="2">The sequence shown here is derived from an EMBL/GenBank/DDBJ whole genome shotgun (WGS) entry which is preliminary data.</text>
</comment>
<dbReference type="OrthoDB" id="4966at2759"/>
<gene>
    <name evidence="2" type="ORF">CDD82_2636</name>
</gene>
<feature type="compositionally biased region" description="Acidic residues" evidence="1">
    <location>
        <begin position="548"/>
        <end position="567"/>
    </location>
</feature>
<dbReference type="EMBL" id="NJEU01000002">
    <property type="protein sequence ID" value="PHH83764.1"/>
    <property type="molecule type" value="Genomic_DNA"/>
</dbReference>
<evidence type="ECO:0000256" key="1">
    <source>
        <dbReference type="SAM" id="MobiDB-lite"/>
    </source>
</evidence>
<evidence type="ECO:0000313" key="3">
    <source>
        <dbReference type="Proteomes" id="UP000224854"/>
    </source>
</evidence>
<feature type="compositionally biased region" description="Acidic residues" evidence="1">
    <location>
        <begin position="702"/>
        <end position="711"/>
    </location>
</feature>
<feature type="compositionally biased region" description="Acidic residues" evidence="1">
    <location>
        <begin position="11"/>
        <end position="22"/>
    </location>
</feature>
<feature type="compositionally biased region" description="Basic and acidic residues" evidence="1">
    <location>
        <begin position="1"/>
        <end position="10"/>
    </location>
</feature>
<sequence>MSSDSEHSDASDDVDGLAEEQDALQADYQSLVQRARAIGFRQDEAAVLADIALAKVREAVQKRDLTGEPMTAAQVVQAVQQHVKKELVDMELGELDDDGDDDDETRQPDNAMSIVETELAGPPKKLIVFSDDGLDAFFGPDRDPYGLKGDGPQPPPLGLLQGRSTDLLTAMCQRVDLAVELAKHLGPRDLLNLYSVSRAFNASLNGHLLSSVRQIIAYAAPDAGHVFNFRLYRRILVPDPVGRSWAAVHQGRDHNESSSGSDQLSASNQVRAIPGIRFLQLVLLRDRCCRDILAIMARHGHGTPPGTHGALLRMWMLMEVATSRQRLCVMRAQAFWSDQDLYNAQLFIIKLTMLFNDPIYGPGTPDLIHVLLGQRGLYCLWQLLTRRRLTSMHELLQEKTRHDLAPPPQDEDSNDFMYGIPWPKIGLGHLEGWGRGHTHLMRPDELVPYEATYRGLHLDQHIQHMAMWGFLDWKTGDNLVPTDDEMYISDHEHGLAHMDTATMWQRKHVLKKRWASLTSEQQDHLAHHDQDDCLRTLAWASASIGTSEAEDEDEWSDWSSDDDDEDMNMDEYDNDHGIDLYSPCKDDDGNMDECDDDDGLEPLSPRLDSDLRRGFIVRRPQLYRHGYGPRLCVPPVADERAWTAFCNTVQCGLGPLVSPDERLRALAWHSSNDVDDEVVQDWEDEFFALRERTAAAATHEVEADEAEDEAQDALPPFADSTSTLVHNGDYHDDDAPAHGEMQDDADSNVQFDNDAPAHGEMQDDADLASFVDSFFNSVINATGQGHM</sequence>
<feature type="region of interest" description="Disordered" evidence="1">
    <location>
        <begin position="545"/>
        <end position="567"/>
    </location>
</feature>
<name>A0A2C5ZWB9_9HYPO</name>
<evidence type="ECO:0000313" key="2">
    <source>
        <dbReference type="EMBL" id="PHH83764.1"/>
    </source>
</evidence>
<dbReference type="AlphaFoldDB" id="A0A2C5ZWB9"/>
<reference evidence="2 3" key="1">
    <citation type="submission" date="2017-06" db="EMBL/GenBank/DDBJ databases">
        <title>Ant-infecting Ophiocordyceps genomes reveal a high diversity of potential behavioral manipulation genes and a possible major role for enterotoxins.</title>
        <authorList>
            <person name="De Bekker C."/>
            <person name="Evans H.C."/>
            <person name="Brachmann A."/>
            <person name="Hughes D.P."/>
        </authorList>
    </citation>
    <scope>NUCLEOTIDE SEQUENCE [LARGE SCALE GENOMIC DNA]</scope>
    <source>
        <strain evidence="2 3">1348a</strain>
    </source>
</reference>
<feature type="region of interest" description="Disordered" evidence="1">
    <location>
        <begin position="698"/>
        <end position="760"/>
    </location>
</feature>
<feature type="compositionally biased region" description="Basic and acidic residues" evidence="1">
    <location>
        <begin position="728"/>
        <end position="741"/>
    </location>
</feature>
<accession>A0A2C5ZWB9</accession>
<protein>
    <submittedName>
        <fullName evidence="2">Uncharacterized protein</fullName>
    </submittedName>
</protein>
<feature type="region of interest" description="Disordered" evidence="1">
    <location>
        <begin position="1"/>
        <end position="22"/>
    </location>
</feature>
<dbReference type="Proteomes" id="UP000224854">
    <property type="component" value="Unassembled WGS sequence"/>
</dbReference>
<keyword evidence="3" id="KW-1185">Reference proteome</keyword>
<proteinExistence type="predicted"/>